<dbReference type="CDD" id="cd13643">
    <property type="entry name" value="PBP2_BCP_2"/>
    <property type="match status" value="1"/>
</dbReference>
<dbReference type="SUPFAM" id="SSF53850">
    <property type="entry name" value="Periplasmic binding protein-like II"/>
    <property type="match status" value="1"/>
</dbReference>
<organism evidence="2">
    <name type="scientific">marine metagenome</name>
    <dbReference type="NCBI Taxonomy" id="408172"/>
    <lineage>
        <taxon>unclassified sequences</taxon>
        <taxon>metagenomes</taxon>
        <taxon>ecological metagenomes</taxon>
    </lineage>
</organism>
<reference evidence="2" key="1">
    <citation type="submission" date="2018-05" db="EMBL/GenBank/DDBJ databases">
        <authorList>
            <person name="Lanie J.A."/>
            <person name="Ng W.-L."/>
            <person name="Kazmierczak K.M."/>
            <person name="Andrzejewski T.M."/>
            <person name="Davidsen T.M."/>
            <person name="Wayne K.J."/>
            <person name="Tettelin H."/>
            <person name="Glass J.I."/>
            <person name="Rusch D."/>
            <person name="Podicherti R."/>
            <person name="Tsui H.-C.T."/>
            <person name="Winkler M.E."/>
        </authorList>
    </citation>
    <scope>NUCLEOTIDE SEQUENCE</scope>
</reference>
<protein>
    <recommendedName>
        <fullName evidence="1">ABC-type glycine betaine transport system substrate-binding domain-containing protein</fullName>
    </recommendedName>
</protein>
<feature type="domain" description="ABC-type glycine betaine transport system substrate-binding" evidence="1">
    <location>
        <begin position="32"/>
        <end position="302"/>
    </location>
</feature>
<dbReference type="Pfam" id="PF04069">
    <property type="entry name" value="OpuAC"/>
    <property type="match status" value="1"/>
</dbReference>
<dbReference type="Gene3D" id="3.40.190.100">
    <property type="entry name" value="Glycine betaine-binding periplasmic protein, domain 2"/>
    <property type="match status" value="1"/>
</dbReference>
<gene>
    <name evidence="2" type="ORF">METZ01_LOCUS157713</name>
</gene>
<evidence type="ECO:0000313" key="2">
    <source>
        <dbReference type="EMBL" id="SVB04859.1"/>
    </source>
</evidence>
<proteinExistence type="predicted"/>
<dbReference type="AlphaFoldDB" id="A0A382ATT0"/>
<sequence>MYILKRTVGAIVAGIILAFSVGTISAEDSSAPIVIPTHNWSSQVVMAYVIGGIFQSMGNNVEYVSADTQAVYESIRQGDVTISHEVWQSTFGKSFYAAMAKGGIIDAGNHDTISLEEVGVPQWVIDQDLCPGLPNYEALKNCKDVFATADSGGKGRILDGPQSWHGVEYTDRVEALLGDDWVVKFAGSADALWAELAAAKKEGRGTIVFNWTPNFTDKDGFAFIKWPTYYLGCRKQDGGDSKCGSPIGWLKKAANYKFPRTHPAAYMAFSRMSFTAAHIGGMAALVDIDKMSHKDAAKTWLAANEDVWKPFVGAGM</sequence>
<accession>A0A382ATT0</accession>
<dbReference type="GO" id="GO:0022857">
    <property type="term" value="F:transmembrane transporter activity"/>
    <property type="evidence" value="ECO:0007669"/>
    <property type="project" value="InterPro"/>
</dbReference>
<dbReference type="InterPro" id="IPR007210">
    <property type="entry name" value="ABC_Gly_betaine_transp_sub-bd"/>
</dbReference>
<dbReference type="GO" id="GO:0043190">
    <property type="term" value="C:ATP-binding cassette (ABC) transporter complex"/>
    <property type="evidence" value="ECO:0007669"/>
    <property type="project" value="InterPro"/>
</dbReference>
<evidence type="ECO:0000259" key="1">
    <source>
        <dbReference type="Pfam" id="PF04069"/>
    </source>
</evidence>
<dbReference type="Gene3D" id="3.40.190.10">
    <property type="entry name" value="Periplasmic binding protein-like II"/>
    <property type="match status" value="1"/>
</dbReference>
<name>A0A382ATT0_9ZZZZ</name>
<dbReference type="EMBL" id="UINC01026786">
    <property type="protein sequence ID" value="SVB04859.1"/>
    <property type="molecule type" value="Genomic_DNA"/>
</dbReference>